<dbReference type="GO" id="GO:0020037">
    <property type="term" value="F:heme binding"/>
    <property type="evidence" value="ECO:0007669"/>
    <property type="project" value="InterPro"/>
</dbReference>
<dbReference type="InterPro" id="IPR001128">
    <property type="entry name" value="Cyt_P450"/>
</dbReference>
<dbReference type="CDD" id="cd11062">
    <property type="entry name" value="CYP58-like"/>
    <property type="match status" value="1"/>
</dbReference>
<organism evidence="3 4">
    <name type="scientific">Lojkania enalia</name>
    <dbReference type="NCBI Taxonomy" id="147567"/>
    <lineage>
        <taxon>Eukaryota</taxon>
        <taxon>Fungi</taxon>
        <taxon>Dikarya</taxon>
        <taxon>Ascomycota</taxon>
        <taxon>Pezizomycotina</taxon>
        <taxon>Dothideomycetes</taxon>
        <taxon>Pleosporomycetidae</taxon>
        <taxon>Pleosporales</taxon>
        <taxon>Pleosporales incertae sedis</taxon>
        <taxon>Lojkania</taxon>
    </lineage>
</organism>
<dbReference type="InterPro" id="IPR050121">
    <property type="entry name" value="Cytochrome_P450_monoxygenase"/>
</dbReference>
<dbReference type="SUPFAM" id="SSF48264">
    <property type="entry name" value="Cytochrome P450"/>
    <property type="match status" value="1"/>
</dbReference>
<dbReference type="Pfam" id="PF00067">
    <property type="entry name" value="p450"/>
    <property type="match status" value="1"/>
</dbReference>
<keyword evidence="1" id="KW-0479">Metal-binding</keyword>
<dbReference type="AlphaFoldDB" id="A0A9P4MW45"/>
<dbReference type="Gene3D" id="1.10.630.10">
    <property type="entry name" value="Cytochrome P450"/>
    <property type="match status" value="1"/>
</dbReference>
<keyword evidence="1" id="KW-0408">Iron</keyword>
<keyword evidence="2" id="KW-0472">Membrane</keyword>
<dbReference type="GO" id="GO:0016705">
    <property type="term" value="F:oxidoreductase activity, acting on paired donors, with incorporation or reduction of molecular oxygen"/>
    <property type="evidence" value="ECO:0007669"/>
    <property type="project" value="InterPro"/>
</dbReference>
<dbReference type="PANTHER" id="PTHR24305:SF231">
    <property type="entry name" value="P450, PUTATIVE (EUROFUNG)-RELATED"/>
    <property type="match status" value="1"/>
</dbReference>
<name>A0A9P4MW45_9PLEO</name>
<dbReference type="InterPro" id="IPR002401">
    <property type="entry name" value="Cyt_P450_E_grp-I"/>
</dbReference>
<feature type="transmembrane region" description="Helical" evidence="2">
    <location>
        <begin position="20"/>
        <end position="44"/>
    </location>
</feature>
<dbReference type="EMBL" id="ML986698">
    <property type="protein sequence ID" value="KAF2259785.1"/>
    <property type="molecule type" value="Genomic_DNA"/>
</dbReference>
<dbReference type="GO" id="GO:0004497">
    <property type="term" value="F:monooxygenase activity"/>
    <property type="evidence" value="ECO:0007669"/>
    <property type="project" value="InterPro"/>
</dbReference>
<sequence>MADAQFQALKAWAAHQSPTTITLVSVATLYCIYIVYLVVYRLYLSPLAKFPGPKLAALTFWVETYYELFNGEGGQFPWAYRKWHEKYGPIIRITPDEIHIQDSAYHEYFFHPSRPVDKPAAISDRFGNPLSAFASTKHHDHKMRRSALNPFFSKRKLAAFSPKIQFTMDKLLEKLQKDYAGTGRVVNLNKMWGCVSSDTIVGYAYERQYNFVDQPEFHSPLNQAMMDLLEPVHWVVQFPIINKIMQRLPDWMLVAMQPQMDSVIKFNKELTDQISSILSQPKDESKADNTIFRELLDSGLPPQELTLTRLHHESISIIGAGVESTMRTLVVACFHILDQPAIQDRLRTELDEAITDPTNMPSWDELAKLPYLSACIEEALRLSYGTSQRMPRIYHGGPLPYPQANPTHMIPPSTNVSMDIYPVSHDETIFPNSHDFVPERWLDNPVAPDGRKLSRYMVSFGKGTRSCTGMQLGYAELYIALANFFRKIGGRVKLYDTTKRDVELARDRFAPKMYKGCPGVRVVIE</sequence>
<comment type="caution">
    <text evidence="3">The sequence shown here is derived from an EMBL/GenBank/DDBJ whole genome shotgun (WGS) entry which is preliminary data.</text>
</comment>
<dbReference type="GO" id="GO:0005506">
    <property type="term" value="F:iron ion binding"/>
    <property type="evidence" value="ECO:0007669"/>
    <property type="project" value="InterPro"/>
</dbReference>
<dbReference type="PANTHER" id="PTHR24305">
    <property type="entry name" value="CYTOCHROME P450"/>
    <property type="match status" value="1"/>
</dbReference>
<gene>
    <name evidence="3" type="ORF">CC78DRAFT_51799</name>
</gene>
<dbReference type="OrthoDB" id="3945418at2759"/>
<evidence type="ECO:0000313" key="3">
    <source>
        <dbReference type="EMBL" id="KAF2259785.1"/>
    </source>
</evidence>
<keyword evidence="1" id="KW-0349">Heme</keyword>
<comment type="cofactor">
    <cofactor evidence="1">
        <name>heme</name>
        <dbReference type="ChEBI" id="CHEBI:30413"/>
    </cofactor>
</comment>
<keyword evidence="2" id="KW-0812">Transmembrane</keyword>
<proteinExistence type="predicted"/>
<dbReference type="PRINTS" id="PR00385">
    <property type="entry name" value="P450"/>
</dbReference>
<evidence type="ECO:0000256" key="2">
    <source>
        <dbReference type="SAM" id="Phobius"/>
    </source>
</evidence>
<evidence type="ECO:0000313" key="4">
    <source>
        <dbReference type="Proteomes" id="UP000800093"/>
    </source>
</evidence>
<accession>A0A9P4MW45</accession>
<evidence type="ECO:0000256" key="1">
    <source>
        <dbReference type="PIRSR" id="PIRSR602401-1"/>
    </source>
</evidence>
<dbReference type="InterPro" id="IPR036396">
    <property type="entry name" value="Cyt_P450_sf"/>
</dbReference>
<keyword evidence="2" id="KW-1133">Transmembrane helix</keyword>
<protein>
    <submittedName>
        <fullName evidence="3">Cytochrome P450</fullName>
    </submittedName>
</protein>
<dbReference type="PRINTS" id="PR00463">
    <property type="entry name" value="EP450I"/>
</dbReference>
<reference evidence="4" key="1">
    <citation type="journal article" date="2020" name="Stud. Mycol.">
        <title>101 Dothideomycetes genomes: A test case for predicting lifestyles and emergence of pathogens.</title>
        <authorList>
            <person name="Haridas S."/>
            <person name="Albert R."/>
            <person name="Binder M."/>
            <person name="Bloem J."/>
            <person name="LaButti K."/>
            <person name="Salamov A."/>
            <person name="Andreopoulos B."/>
            <person name="Baker S."/>
            <person name="Barry K."/>
            <person name="Bills G."/>
            <person name="Bluhm B."/>
            <person name="Cannon C."/>
            <person name="Castanera R."/>
            <person name="Culley D."/>
            <person name="Daum C."/>
            <person name="Ezra D."/>
            <person name="Gonzalez J."/>
            <person name="Henrissat B."/>
            <person name="Kuo A."/>
            <person name="Liang C."/>
            <person name="Lipzen A."/>
            <person name="Lutzoni F."/>
            <person name="Magnuson J."/>
            <person name="Mondo S."/>
            <person name="Nolan M."/>
            <person name="Ohm R."/>
            <person name="Pangilinan J."/>
            <person name="Park H.-J."/>
            <person name="Ramirez L."/>
            <person name="Alfaro M."/>
            <person name="Sun H."/>
            <person name="Tritt A."/>
            <person name="Yoshinaga Y."/>
            <person name="Zwiers L.-H."/>
            <person name="Turgeon B."/>
            <person name="Goodwin S."/>
            <person name="Spatafora J."/>
            <person name="Crous P."/>
            <person name="Grigoriev I."/>
        </authorList>
    </citation>
    <scope>NUCLEOTIDE SEQUENCE [LARGE SCALE GENOMIC DNA]</scope>
    <source>
        <strain evidence="4">CBS 304.66</strain>
    </source>
</reference>
<keyword evidence="4" id="KW-1185">Reference proteome</keyword>
<feature type="binding site" description="axial binding residue" evidence="1">
    <location>
        <position position="467"/>
    </location>
    <ligand>
        <name>heme</name>
        <dbReference type="ChEBI" id="CHEBI:30413"/>
    </ligand>
    <ligandPart>
        <name>Fe</name>
        <dbReference type="ChEBI" id="CHEBI:18248"/>
    </ligandPart>
</feature>
<dbReference type="Proteomes" id="UP000800093">
    <property type="component" value="Unassembled WGS sequence"/>
</dbReference>